<dbReference type="SUPFAM" id="SSF52540">
    <property type="entry name" value="P-loop containing nucleoside triphosphate hydrolases"/>
    <property type="match status" value="1"/>
</dbReference>
<dbReference type="PRINTS" id="PR00094">
    <property type="entry name" value="ADENYLTKNASE"/>
</dbReference>
<dbReference type="NCBIfam" id="TIGR01359">
    <property type="entry name" value="UMP_CMP_kin_fam"/>
    <property type="match status" value="1"/>
</dbReference>
<dbReference type="GO" id="GO:0005524">
    <property type="term" value="F:ATP binding"/>
    <property type="evidence" value="ECO:0007669"/>
    <property type="project" value="UniProtKB-KW"/>
</dbReference>
<evidence type="ECO:0000313" key="13">
    <source>
        <dbReference type="EMBL" id="KAJ8448634.1"/>
    </source>
</evidence>
<dbReference type="OrthoDB" id="442176at2759"/>
<keyword evidence="3" id="KW-0963">Cytoplasm</keyword>
<keyword evidence="4 12" id="KW-0808">Transferase</keyword>
<dbReference type="HAMAP" id="MF_00235">
    <property type="entry name" value="Adenylate_kinase_Adk"/>
    <property type="match status" value="1"/>
</dbReference>
<comment type="caution">
    <text evidence="13">The sequence shown here is derived from an EMBL/GenBank/DDBJ whole genome shotgun (WGS) entry which is preliminary data.</text>
</comment>
<proteinExistence type="inferred from homology"/>
<protein>
    <recommendedName>
        <fullName evidence="2">adenylate kinase</fullName>
        <ecNumber evidence="2">2.7.4.3</ecNumber>
    </recommendedName>
    <alternativeName>
        <fullName evidence="10">ATP:AMP phosphotransferase</fullName>
    </alternativeName>
</protein>
<name>A0A9Q1QNS4_9CARY</name>
<keyword evidence="6 12" id="KW-0418">Kinase</keyword>
<dbReference type="InterPro" id="IPR006266">
    <property type="entry name" value="UMP_CMP_kinase"/>
</dbReference>
<dbReference type="InterPro" id="IPR033690">
    <property type="entry name" value="Adenylat_kinase_CS"/>
</dbReference>
<comment type="similarity">
    <text evidence="1 12">Belongs to the adenylate kinase family.</text>
</comment>
<evidence type="ECO:0000256" key="2">
    <source>
        <dbReference type="ARBA" id="ARBA00012955"/>
    </source>
</evidence>
<dbReference type="InterPro" id="IPR000850">
    <property type="entry name" value="Adenylat/UMP-CMP_kin"/>
</dbReference>
<reference evidence="13" key="1">
    <citation type="submission" date="2022-04" db="EMBL/GenBank/DDBJ databases">
        <title>Carnegiea gigantea Genome sequencing and assembly v2.</title>
        <authorList>
            <person name="Copetti D."/>
            <person name="Sanderson M.J."/>
            <person name="Burquez A."/>
            <person name="Wojciechowski M.F."/>
        </authorList>
    </citation>
    <scope>NUCLEOTIDE SEQUENCE</scope>
    <source>
        <strain evidence="13">SGP5-SGP5p</strain>
        <tissue evidence="13">Aerial part</tissue>
    </source>
</reference>
<dbReference type="EC" id="2.7.4.3" evidence="2"/>
<dbReference type="Proteomes" id="UP001153076">
    <property type="component" value="Unassembled WGS sequence"/>
</dbReference>
<keyword evidence="7" id="KW-0067">ATP-binding</keyword>
<dbReference type="InterPro" id="IPR027417">
    <property type="entry name" value="P-loop_NTPase"/>
</dbReference>
<evidence type="ECO:0000256" key="11">
    <source>
        <dbReference type="ARBA" id="ARBA00048116"/>
    </source>
</evidence>
<comment type="catalytic activity">
    <reaction evidence="11">
        <text>UMP + ATP = UDP + ADP</text>
        <dbReference type="Rhea" id="RHEA:24400"/>
        <dbReference type="ChEBI" id="CHEBI:30616"/>
        <dbReference type="ChEBI" id="CHEBI:57865"/>
        <dbReference type="ChEBI" id="CHEBI:58223"/>
        <dbReference type="ChEBI" id="CHEBI:456216"/>
        <dbReference type="EC" id="2.7.4.14"/>
    </reaction>
</comment>
<dbReference type="GO" id="GO:0004017">
    <property type="term" value="F:AMP kinase activity"/>
    <property type="evidence" value="ECO:0007669"/>
    <property type="project" value="UniProtKB-EC"/>
</dbReference>
<evidence type="ECO:0000256" key="4">
    <source>
        <dbReference type="ARBA" id="ARBA00022679"/>
    </source>
</evidence>
<dbReference type="CDD" id="cd01428">
    <property type="entry name" value="ADK"/>
    <property type="match status" value="1"/>
</dbReference>
<evidence type="ECO:0000256" key="12">
    <source>
        <dbReference type="RuleBase" id="RU003330"/>
    </source>
</evidence>
<evidence type="ECO:0000256" key="1">
    <source>
        <dbReference type="ARBA" id="ARBA00007220"/>
    </source>
</evidence>
<evidence type="ECO:0000256" key="5">
    <source>
        <dbReference type="ARBA" id="ARBA00022741"/>
    </source>
</evidence>
<dbReference type="EMBL" id="JAKOGI010000028">
    <property type="protein sequence ID" value="KAJ8448634.1"/>
    <property type="molecule type" value="Genomic_DNA"/>
</dbReference>
<evidence type="ECO:0000256" key="3">
    <source>
        <dbReference type="ARBA" id="ARBA00022490"/>
    </source>
</evidence>
<organism evidence="13 14">
    <name type="scientific">Carnegiea gigantea</name>
    <dbReference type="NCBI Taxonomy" id="171969"/>
    <lineage>
        <taxon>Eukaryota</taxon>
        <taxon>Viridiplantae</taxon>
        <taxon>Streptophyta</taxon>
        <taxon>Embryophyta</taxon>
        <taxon>Tracheophyta</taxon>
        <taxon>Spermatophyta</taxon>
        <taxon>Magnoliopsida</taxon>
        <taxon>eudicotyledons</taxon>
        <taxon>Gunneridae</taxon>
        <taxon>Pentapetalae</taxon>
        <taxon>Caryophyllales</taxon>
        <taxon>Cactineae</taxon>
        <taxon>Cactaceae</taxon>
        <taxon>Cactoideae</taxon>
        <taxon>Echinocereeae</taxon>
        <taxon>Carnegiea</taxon>
    </lineage>
</organism>
<evidence type="ECO:0000313" key="14">
    <source>
        <dbReference type="Proteomes" id="UP001153076"/>
    </source>
</evidence>
<evidence type="ECO:0000256" key="10">
    <source>
        <dbReference type="ARBA" id="ARBA00031517"/>
    </source>
</evidence>
<evidence type="ECO:0000256" key="8">
    <source>
        <dbReference type="ARBA" id="ARBA00022975"/>
    </source>
</evidence>
<gene>
    <name evidence="13" type="ORF">Cgig2_010521</name>
</gene>
<evidence type="ECO:0000256" key="7">
    <source>
        <dbReference type="ARBA" id="ARBA00022840"/>
    </source>
</evidence>
<sequence length="296" mass="33049">MLRRISSHICPFLRISISSSLFPNQVTGGIFCKDKPQFIAFVLGTTHDVYSSHLLILIDYTFALLGGPGSGKGTQCARIVETYGFTHLSAGDLLRNEINSCSKNGAMILETIKEGTIVPSEVTVKLIQKAISSGENNKFLIDGFPRTEENRLAYEQIIGASPSLVLFFDCPEEVMVERVLNRNEGRVDDNEETVKKRLKVFRELSLPVVDYYSKKGILHRINAMGTADEIFEQVRSIFSAYEMIPCIRNNYKEKTTMYSTGATASGQYYMGAKNSTVLNAEQQRRVMSLNSGGLLW</sequence>
<dbReference type="Gene3D" id="3.40.50.300">
    <property type="entry name" value="P-loop containing nucleotide triphosphate hydrolases"/>
    <property type="match status" value="1"/>
</dbReference>
<dbReference type="PROSITE" id="PS00113">
    <property type="entry name" value="ADENYLATE_KINASE"/>
    <property type="match status" value="1"/>
</dbReference>
<keyword evidence="9" id="KW-0539">Nucleus</keyword>
<evidence type="ECO:0000256" key="6">
    <source>
        <dbReference type="ARBA" id="ARBA00022777"/>
    </source>
</evidence>
<keyword evidence="5" id="KW-0547">Nucleotide-binding</keyword>
<dbReference type="GO" id="GO:0006221">
    <property type="term" value="P:pyrimidine nucleotide biosynthetic process"/>
    <property type="evidence" value="ECO:0007669"/>
    <property type="project" value="UniProtKB-KW"/>
</dbReference>
<keyword evidence="14" id="KW-1185">Reference proteome</keyword>
<accession>A0A9Q1QNS4</accession>
<dbReference type="AlphaFoldDB" id="A0A9Q1QNS4"/>
<keyword evidence="8" id="KW-0665">Pyrimidine biosynthesis</keyword>
<evidence type="ECO:0000256" key="9">
    <source>
        <dbReference type="ARBA" id="ARBA00023242"/>
    </source>
</evidence>
<dbReference type="Pfam" id="PF00406">
    <property type="entry name" value="ADK"/>
    <property type="match status" value="1"/>
</dbReference>
<dbReference type="GO" id="GO:0006207">
    <property type="term" value="P:'de novo' pyrimidine nucleobase biosynthetic process"/>
    <property type="evidence" value="ECO:0007669"/>
    <property type="project" value="InterPro"/>
</dbReference>
<dbReference type="PANTHER" id="PTHR23359">
    <property type="entry name" value="NUCLEOTIDE KINASE"/>
    <property type="match status" value="1"/>
</dbReference>